<evidence type="ECO:0000313" key="1">
    <source>
        <dbReference type="EMBL" id="TNC74682.1"/>
    </source>
</evidence>
<keyword evidence="2" id="KW-1185">Reference proteome</keyword>
<dbReference type="PANTHER" id="PTHR19288">
    <property type="entry name" value="4-NITROPHENYLPHOSPHATASE-RELATED"/>
    <property type="match status" value="1"/>
</dbReference>
<dbReference type="NCBIfam" id="TIGR01459">
    <property type="entry name" value="HAD-SF-IIA-hyp4"/>
    <property type="match status" value="1"/>
</dbReference>
<organism evidence="1 2">
    <name type="scientific">Rubellimicrobium roseum</name>
    <dbReference type="NCBI Taxonomy" id="687525"/>
    <lineage>
        <taxon>Bacteria</taxon>
        <taxon>Pseudomonadati</taxon>
        <taxon>Pseudomonadota</taxon>
        <taxon>Alphaproteobacteria</taxon>
        <taxon>Rhodobacterales</taxon>
        <taxon>Roseobacteraceae</taxon>
        <taxon>Rubellimicrobium</taxon>
    </lineage>
</organism>
<dbReference type="CDD" id="cd07525">
    <property type="entry name" value="HAD_like"/>
    <property type="match status" value="1"/>
</dbReference>
<sequence length="292" mass="31250">MAQIVQSFAEIADRYDAAFVDLWGCMHNGLHAHPEAVEAMRAYRARGGKVVLVTNAPRPRASVEAQIERLGIPRDSWDAIATSGDAARVALFQGAIGSKVWFMGGPHDRVFLEPPNIVTDPVPVQEVPLAEAEGIVCCGPFDPHAHPDVNRPDFLLAKSKGMKLLCANPDIIVDRGEDREWCAGALAKLYDEMGGESLYFGKPHPPIYDLARRRLAALGELPPDERIVCVGDGIGTDILGAVGEGLDCLLVTGGLFARETGTDPGGQPDPGALATFEAAEKLTATYAIGFLR</sequence>
<dbReference type="SUPFAM" id="SSF56784">
    <property type="entry name" value="HAD-like"/>
    <property type="match status" value="1"/>
</dbReference>
<dbReference type="InterPro" id="IPR023214">
    <property type="entry name" value="HAD_sf"/>
</dbReference>
<evidence type="ECO:0000313" key="2">
    <source>
        <dbReference type="Proteomes" id="UP000305709"/>
    </source>
</evidence>
<dbReference type="Proteomes" id="UP000305709">
    <property type="component" value="Unassembled WGS sequence"/>
</dbReference>
<dbReference type="OrthoDB" id="9791073at2"/>
<dbReference type="GO" id="GO:0016791">
    <property type="term" value="F:phosphatase activity"/>
    <property type="evidence" value="ECO:0007669"/>
    <property type="project" value="TreeGrafter"/>
</dbReference>
<dbReference type="RefSeq" id="WP_139079676.1">
    <property type="nucleotide sequence ID" value="NZ_VDFV01000001.1"/>
</dbReference>
<dbReference type="InterPro" id="IPR006356">
    <property type="entry name" value="HAD-SF_hydro_IIA_hyp3"/>
</dbReference>
<dbReference type="InterPro" id="IPR006357">
    <property type="entry name" value="HAD-SF_hydro_IIA"/>
</dbReference>
<dbReference type="Pfam" id="PF13344">
    <property type="entry name" value="Hydrolase_6"/>
    <property type="match status" value="1"/>
</dbReference>
<dbReference type="Gene3D" id="3.40.50.1000">
    <property type="entry name" value="HAD superfamily/HAD-like"/>
    <property type="match status" value="2"/>
</dbReference>
<name>A0A5C4NKN2_9RHOB</name>
<gene>
    <name evidence="1" type="ORF">FHG71_00655</name>
</gene>
<comment type="caution">
    <text evidence="1">The sequence shown here is derived from an EMBL/GenBank/DDBJ whole genome shotgun (WGS) entry which is preliminary data.</text>
</comment>
<dbReference type="PANTHER" id="PTHR19288:SF90">
    <property type="entry name" value="OS08G0542600 PROTEIN"/>
    <property type="match status" value="1"/>
</dbReference>
<accession>A0A5C4NKN2</accession>
<protein>
    <submittedName>
        <fullName evidence="1">TIGR01459 family HAD-type hydrolase</fullName>
    </submittedName>
</protein>
<reference evidence="1 2" key="1">
    <citation type="submission" date="2019-06" db="EMBL/GenBank/DDBJ databases">
        <authorList>
            <person name="Jiang L."/>
        </authorList>
    </citation>
    <scope>NUCLEOTIDE SEQUENCE [LARGE SCALE GENOMIC DNA]</scope>
    <source>
        <strain evidence="1 2">YIM 48858</strain>
    </source>
</reference>
<dbReference type="GO" id="GO:0005737">
    <property type="term" value="C:cytoplasm"/>
    <property type="evidence" value="ECO:0007669"/>
    <property type="project" value="TreeGrafter"/>
</dbReference>
<dbReference type="EMBL" id="VDFV01000001">
    <property type="protein sequence ID" value="TNC74682.1"/>
    <property type="molecule type" value="Genomic_DNA"/>
</dbReference>
<proteinExistence type="predicted"/>
<dbReference type="AlphaFoldDB" id="A0A5C4NKN2"/>
<dbReference type="Pfam" id="PF13242">
    <property type="entry name" value="Hydrolase_like"/>
    <property type="match status" value="1"/>
</dbReference>
<dbReference type="InterPro" id="IPR036412">
    <property type="entry name" value="HAD-like_sf"/>
</dbReference>
<keyword evidence="1" id="KW-0378">Hydrolase</keyword>